<dbReference type="Proteomes" id="UP000030693">
    <property type="component" value="Unassembled WGS sequence"/>
</dbReference>
<dbReference type="EMBL" id="KB932203">
    <property type="protein sequence ID" value="KCV71501.1"/>
    <property type="molecule type" value="Genomic_DNA"/>
</dbReference>
<dbReference type="PANTHER" id="PTHR43245:SF11">
    <property type="entry name" value="LD23561P"/>
    <property type="match status" value="1"/>
</dbReference>
<organism evidence="2">
    <name type="scientific">Fonticula alba</name>
    <name type="common">Slime mold</name>
    <dbReference type="NCBI Taxonomy" id="691883"/>
    <lineage>
        <taxon>Eukaryota</taxon>
        <taxon>Rotosphaerida</taxon>
        <taxon>Fonticulaceae</taxon>
        <taxon>Fonticula</taxon>
    </lineage>
</organism>
<sequence length="366" mass="40130">MSKPSFLVLGGVGFIGRNFVTHLVENDLASEIRVVDKALPATSFMNARHKAAFEKVEFKQANLSVPASITASFDKEGGDFDYVINLAGETKYSQSEAIYEERVFNLTVNCAKEAAARKVKKFIDVSTAQVYDAGKSPSDENGKIKPWTAIASYKYKAEQAIKQIPGLNYVILRPAIVYGPADISGLTPRLVVGAVYKQLGDEMKLLWTKDLLMNTVHVDDVCRAILLVCEKAPAGKIYNLADTGATDQEKITSLVCKIFGIKSSYHGSIVSNLAKLNLDSATEEGNEKHLQPWSELCKAEQITSTPLSPYLDKELLSNNALSIDGSLICKELGFSYSHPVVTEELLRDVLRLAIETRLFPKGALSM</sequence>
<dbReference type="Gene3D" id="3.40.50.720">
    <property type="entry name" value="NAD(P)-binding Rossmann-like Domain"/>
    <property type="match status" value="1"/>
</dbReference>
<evidence type="ECO:0000259" key="1">
    <source>
        <dbReference type="Pfam" id="PF01370"/>
    </source>
</evidence>
<name>A0A058ZC35_FONAL</name>
<accession>A0A058ZC35</accession>
<protein>
    <recommendedName>
        <fullName evidence="1">NAD-dependent epimerase/dehydratase domain-containing protein</fullName>
    </recommendedName>
</protein>
<reference evidence="2" key="1">
    <citation type="submission" date="2013-04" db="EMBL/GenBank/DDBJ databases">
        <title>The Genome Sequence of Fonticula alba ATCC 38817.</title>
        <authorList>
            <consortium name="The Broad Institute Genomics Platform"/>
            <person name="Russ C."/>
            <person name="Cuomo C."/>
            <person name="Burger G."/>
            <person name="Gray M.W."/>
            <person name="Holland P.W.H."/>
            <person name="King N."/>
            <person name="Lang F.B.F."/>
            <person name="Roger A.J."/>
            <person name="Ruiz-Trillo I."/>
            <person name="Brown M."/>
            <person name="Walker B."/>
            <person name="Young S."/>
            <person name="Zeng Q."/>
            <person name="Gargeya S."/>
            <person name="Fitzgerald M."/>
            <person name="Haas B."/>
            <person name="Abouelleil A."/>
            <person name="Allen A.W."/>
            <person name="Alvarado L."/>
            <person name="Arachchi H.M."/>
            <person name="Berlin A.M."/>
            <person name="Chapman S.B."/>
            <person name="Gainer-Dewar J."/>
            <person name="Goldberg J."/>
            <person name="Griggs A."/>
            <person name="Gujja S."/>
            <person name="Hansen M."/>
            <person name="Howarth C."/>
            <person name="Imamovic A."/>
            <person name="Ireland A."/>
            <person name="Larimer J."/>
            <person name="McCowan C."/>
            <person name="Murphy C."/>
            <person name="Pearson M."/>
            <person name="Poon T.W."/>
            <person name="Priest M."/>
            <person name="Roberts A."/>
            <person name="Saif S."/>
            <person name="Shea T."/>
            <person name="Sisk P."/>
            <person name="Sykes S."/>
            <person name="Wortman J."/>
            <person name="Nusbaum C."/>
            <person name="Birren B."/>
        </authorList>
    </citation>
    <scope>NUCLEOTIDE SEQUENCE [LARGE SCALE GENOMIC DNA]</scope>
    <source>
        <strain evidence="2">ATCC 38817</strain>
    </source>
</reference>
<dbReference type="Pfam" id="PF01370">
    <property type="entry name" value="Epimerase"/>
    <property type="match status" value="1"/>
</dbReference>
<proteinExistence type="predicted"/>
<evidence type="ECO:0000313" key="2">
    <source>
        <dbReference type="EMBL" id="KCV71501.1"/>
    </source>
</evidence>
<keyword evidence="3" id="KW-1185">Reference proteome</keyword>
<dbReference type="PANTHER" id="PTHR43245">
    <property type="entry name" value="BIFUNCTIONAL POLYMYXIN RESISTANCE PROTEIN ARNA"/>
    <property type="match status" value="1"/>
</dbReference>
<dbReference type="STRING" id="691883.A0A058ZC35"/>
<dbReference type="AlphaFoldDB" id="A0A058ZC35"/>
<gene>
    <name evidence="2" type="ORF">H696_02445</name>
</gene>
<dbReference type="OMA" id="PQTAWLN"/>
<feature type="domain" description="NAD-dependent epimerase/dehydratase" evidence="1">
    <location>
        <begin position="7"/>
        <end position="241"/>
    </location>
</feature>
<dbReference type="SUPFAM" id="SSF51735">
    <property type="entry name" value="NAD(P)-binding Rossmann-fold domains"/>
    <property type="match status" value="1"/>
</dbReference>
<evidence type="ECO:0000313" key="3">
    <source>
        <dbReference type="Proteomes" id="UP000030693"/>
    </source>
</evidence>
<dbReference type="RefSeq" id="XP_009494624.1">
    <property type="nucleotide sequence ID" value="XM_009496349.1"/>
</dbReference>
<dbReference type="eggNOG" id="KOG1430">
    <property type="taxonomic scope" value="Eukaryota"/>
</dbReference>
<dbReference type="InterPro" id="IPR036291">
    <property type="entry name" value="NAD(P)-bd_dom_sf"/>
</dbReference>
<dbReference type="GeneID" id="20527170"/>
<dbReference type="OrthoDB" id="16464at2759"/>
<dbReference type="InterPro" id="IPR050177">
    <property type="entry name" value="Lipid_A_modif_metabolic_enz"/>
</dbReference>
<dbReference type="InterPro" id="IPR001509">
    <property type="entry name" value="Epimerase_deHydtase"/>
</dbReference>